<organism evidence="2 3">
    <name type="scientific">Psychroserpens algicola</name>
    <dbReference type="NCBI Taxonomy" id="1719034"/>
    <lineage>
        <taxon>Bacteria</taxon>
        <taxon>Pseudomonadati</taxon>
        <taxon>Bacteroidota</taxon>
        <taxon>Flavobacteriia</taxon>
        <taxon>Flavobacteriales</taxon>
        <taxon>Flavobacteriaceae</taxon>
        <taxon>Psychroserpens</taxon>
    </lineage>
</organism>
<dbReference type="InterPro" id="IPR014729">
    <property type="entry name" value="Rossmann-like_a/b/a_fold"/>
</dbReference>
<evidence type="ECO:0000313" key="2">
    <source>
        <dbReference type="EMBL" id="MCK8480247.1"/>
    </source>
</evidence>
<accession>A0ABT0H8S9</accession>
<comment type="caution">
    <text evidence="2">The sequence shown here is derived from an EMBL/GenBank/DDBJ whole genome shotgun (WGS) entry which is preliminary data.</text>
</comment>
<evidence type="ECO:0000259" key="1">
    <source>
        <dbReference type="Pfam" id="PF00582"/>
    </source>
</evidence>
<dbReference type="EMBL" id="JALPQF010000005">
    <property type="protein sequence ID" value="MCK8480247.1"/>
    <property type="molecule type" value="Genomic_DNA"/>
</dbReference>
<dbReference type="Gene3D" id="3.40.50.620">
    <property type="entry name" value="HUPs"/>
    <property type="match status" value="1"/>
</dbReference>
<dbReference type="SUPFAM" id="SSF52402">
    <property type="entry name" value="Adenine nucleotide alpha hydrolases-like"/>
    <property type="match status" value="1"/>
</dbReference>
<keyword evidence="3" id="KW-1185">Reference proteome</keyword>
<dbReference type="CDD" id="cd00293">
    <property type="entry name" value="USP-like"/>
    <property type="match status" value="1"/>
</dbReference>
<dbReference type="InterPro" id="IPR006016">
    <property type="entry name" value="UspA"/>
</dbReference>
<dbReference type="Pfam" id="PF00582">
    <property type="entry name" value="Usp"/>
    <property type="match status" value="1"/>
</dbReference>
<dbReference type="Proteomes" id="UP001203687">
    <property type="component" value="Unassembled WGS sequence"/>
</dbReference>
<evidence type="ECO:0000313" key="3">
    <source>
        <dbReference type="Proteomes" id="UP001203687"/>
    </source>
</evidence>
<proteinExistence type="predicted"/>
<sequence>MTNNNKYKILVLSDLKEGTSTALKNTISLSKMVDADIELFHVIKPIDVVETDSQLSAMRTISKKHIKVEKKIRKLIDPISEDYGSIIHSSFTIGNVKNEIEDKIKKTKPDIIVLGKRKPKKLSFIGDSITEFVLNTHKDIVMIASGTQSLEPEKELSLGFFNNEKQSFESNLIETLISQTDQSLKSFNIVDKLNQTPNELPSTTNKKVDFVFEKNDNVYQTLSSYLVKNKVNLLCVGRIDQAKTQKVNTVKLQDVIDKVDVSLLLTS</sequence>
<reference evidence="2" key="1">
    <citation type="submission" date="2022-04" db="EMBL/GenBank/DDBJ databases">
        <authorList>
            <person name="Ren T."/>
        </authorList>
    </citation>
    <scope>NUCLEOTIDE SEQUENCE</scope>
    <source>
        <strain evidence="2">F63249</strain>
    </source>
</reference>
<feature type="domain" description="UspA" evidence="1">
    <location>
        <begin position="8"/>
        <end position="135"/>
    </location>
</feature>
<name>A0ABT0H8S9_9FLAO</name>
<gene>
    <name evidence="2" type="ORF">MUY34_06415</name>
</gene>
<dbReference type="RefSeq" id="WP_248412407.1">
    <property type="nucleotide sequence ID" value="NZ_JALPQF010000005.1"/>
</dbReference>
<protein>
    <submittedName>
        <fullName evidence="2">Universal stress protein</fullName>
    </submittedName>
</protein>